<feature type="region of interest" description="Disordered" evidence="1">
    <location>
        <begin position="1"/>
        <end position="93"/>
    </location>
</feature>
<gene>
    <name evidence="2" type="ORF">OJF2_51000</name>
</gene>
<sequence>MSSKTKAQKNAAQKPDAETNEEAVSTEMTAPGDEPTAEASQADAPADTDAAAESSDPAQPNGPDAGDAAQPNQSEADESAQPKEPVTESPEAVASIEIVAEAPATDGLSTRLTRVVNAILTSGKPDAVHSLHKVELIVGTLKTSLGAAIEACEAIGDEALKAELKSLHAVL</sequence>
<evidence type="ECO:0000256" key="1">
    <source>
        <dbReference type="SAM" id="MobiDB-lite"/>
    </source>
</evidence>
<dbReference type="EMBL" id="CP042997">
    <property type="protein sequence ID" value="QEH36516.1"/>
    <property type="molecule type" value="Genomic_DNA"/>
</dbReference>
<dbReference type="KEGG" id="agv:OJF2_51000"/>
<evidence type="ECO:0000313" key="3">
    <source>
        <dbReference type="Proteomes" id="UP000324233"/>
    </source>
</evidence>
<reference evidence="2 3" key="1">
    <citation type="submission" date="2019-08" db="EMBL/GenBank/DDBJ databases">
        <title>Deep-cultivation of Planctomycetes and their phenomic and genomic characterization uncovers novel biology.</title>
        <authorList>
            <person name="Wiegand S."/>
            <person name="Jogler M."/>
            <person name="Boedeker C."/>
            <person name="Pinto D."/>
            <person name="Vollmers J."/>
            <person name="Rivas-Marin E."/>
            <person name="Kohn T."/>
            <person name="Peeters S.H."/>
            <person name="Heuer A."/>
            <person name="Rast P."/>
            <person name="Oberbeckmann S."/>
            <person name="Bunk B."/>
            <person name="Jeske O."/>
            <person name="Meyerdierks A."/>
            <person name="Storesund J.E."/>
            <person name="Kallscheuer N."/>
            <person name="Luecker S."/>
            <person name="Lage O.M."/>
            <person name="Pohl T."/>
            <person name="Merkel B.J."/>
            <person name="Hornburger P."/>
            <person name="Mueller R.-W."/>
            <person name="Bruemmer F."/>
            <person name="Labrenz M."/>
            <person name="Spormann A.M."/>
            <person name="Op den Camp H."/>
            <person name="Overmann J."/>
            <person name="Amann R."/>
            <person name="Jetten M.S.M."/>
            <person name="Mascher T."/>
            <person name="Medema M.H."/>
            <person name="Devos D.P."/>
            <person name="Kaster A.-K."/>
            <person name="Ovreas L."/>
            <person name="Rohde M."/>
            <person name="Galperin M.Y."/>
            <person name="Jogler C."/>
        </authorList>
    </citation>
    <scope>NUCLEOTIDE SEQUENCE [LARGE SCALE GENOMIC DNA]</scope>
    <source>
        <strain evidence="2 3">OJF2</strain>
    </source>
</reference>
<dbReference type="OrthoDB" id="9982376at2"/>
<organism evidence="2 3">
    <name type="scientific">Aquisphaera giovannonii</name>
    <dbReference type="NCBI Taxonomy" id="406548"/>
    <lineage>
        <taxon>Bacteria</taxon>
        <taxon>Pseudomonadati</taxon>
        <taxon>Planctomycetota</taxon>
        <taxon>Planctomycetia</taxon>
        <taxon>Isosphaerales</taxon>
        <taxon>Isosphaeraceae</taxon>
        <taxon>Aquisphaera</taxon>
    </lineage>
</organism>
<proteinExistence type="predicted"/>
<keyword evidence="3" id="KW-1185">Reference proteome</keyword>
<accession>A0A5B9W773</accession>
<dbReference type="Proteomes" id="UP000324233">
    <property type="component" value="Chromosome"/>
</dbReference>
<name>A0A5B9W773_9BACT</name>
<dbReference type="AlphaFoldDB" id="A0A5B9W773"/>
<dbReference type="RefSeq" id="WP_148596191.1">
    <property type="nucleotide sequence ID" value="NZ_CP042997.1"/>
</dbReference>
<feature type="compositionally biased region" description="Low complexity" evidence="1">
    <location>
        <begin position="39"/>
        <end position="58"/>
    </location>
</feature>
<feature type="compositionally biased region" description="Polar residues" evidence="1">
    <location>
        <begin position="1"/>
        <end position="11"/>
    </location>
</feature>
<protein>
    <submittedName>
        <fullName evidence="2">Uncharacterized protein</fullName>
    </submittedName>
</protein>
<evidence type="ECO:0000313" key="2">
    <source>
        <dbReference type="EMBL" id="QEH36516.1"/>
    </source>
</evidence>